<comment type="caution">
    <text evidence="3">The sequence shown here is derived from an EMBL/GenBank/DDBJ whole genome shotgun (WGS) entry which is preliminary data.</text>
</comment>
<sequence length="551" mass="64801">MQNPYQSLGLSEDATLTQIKEQYRELSKVFHPDKQSQENYNLSVETFEKIDQAYKIIGNEFNKLVYDNFGFAGVTLVMENKQHFELIEYKFHQGNDVIEEIRVQLLLIKLEEDELNSYSTLKQFSCEAAFQNTLICTTNKIQQTAFISQILQLPRWQQFEFSLKSEIQLLIYNKQEIEFSDNYLVTALSLNLPLIHGCGLEIQQKLSDFQIDQIIFKKKISFGEVHISAKNHDDSWQPQIIAAIGQDQSLVQITLHAQEKQLHFDKQLTERLSLQGQITLNNYRLYLQYQVAKEQNYESTYKLCYYKNGKKSLFLLTSDFKAQYSHIRFDWQSSISENNQLTVLFALRKFNSSIRFPFSFQVKSLKSLLFWMLGPQILPLIWRKNWLNPWIDLQKKKRALYLEKLDEYQKFNQETRQNISQGDNYQKFLKFETEQNGLVITLAYVGEQGDINQFIQSKVPNKFLCDIKEPLQAEILDSGLFIPSKSLDKLDGFFKITSKKNSSHYWGYIEYIYKGKVGSQKWNWSEPLSIGNVCKQNQNSIIETILEFIYK</sequence>
<dbReference type="AlphaFoldDB" id="A0A8S1LZE9"/>
<dbReference type="PROSITE" id="PS50076">
    <property type="entry name" value="DNAJ_2"/>
    <property type="match status" value="1"/>
</dbReference>
<feature type="domain" description="J" evidence="2">
    <location>
        <begin position="3"/>
        <end position="70"/>
    </location>
</feature>
<dbReference type="OrthoDB" id="436519at2759"/>
<evidence type="ECO:0000256" key="1">
    <source>
        <dbReference type="ARBA" id="ARBA00023186"/>
    </source>
</evidence>
<evidence type="ECO:0000313" key="3">
    <source>
        <dbReference type="EMBL" id="CAD8070196.1"/>
    </source>
</evidence>
<reference evidence="3" key="1">
    <citation type="submission" date="2021-01" db="EMBL/GenBank/DDBJ databases">
        <authorList>
            <consortium name="Genoscope - CEA"/>
            <person name="William W."/>
        </authorList>
    </citation>
    <scope>NUCLEOTIDE SEQUENCE</scope>
</reference>
<keyword evidence="4" id="KW-1185">Reference proteome</keyword>
<keyword evidence="1" id="KW-0143">Chaperone</keyword>
<dbReference type="InterPro" id="IPR042162">
    <property type="entry name" value="AtJ13"/>
</dbReference>
<dbReference type="PANTHER" id="PTHR44914:SF1">
    <property type="entry name" value="CHAPERONE PROTEIN DNAJ 13"/>
    <property type="match status" value="1"/>
</dbReference>
<dbReference type="CDD" id="cd06257">
    <property type="entry name" value="DnaJ"/>
    <property type="match status" value="1"/>
</dbReference>
<dbReference type="Pfam" id="PF00226">
    <property type="entry name" value="DnaJ"/>
    <property type="match status" value="1"/>
</dbReference>
<evidence type="ECO:0000313" key="4">
    <source>
        <dbReference type="Proteomes" id="UP000692954"/>
    </source>
</evidence>
<organism evidence="3 4">
    <name type="scientific">Paramecium sonneborni</name>
    <dbReference type="NCBI Taxonomy" id="65129"/>
    <lineage>
        <taxon>Eukaryota</taxon>
        <taxon>Sar</taxon>
        <taxon>Alveolata</taxon>
        <taxon>Ciliophora</taxon>
        <taxon>Intramacronucleata</taxon>
        <taxon>Oligohymenophorea</taxon>
        <taxon>Peniculida</taxon>
        <taxon>Parameciidae</taxon>
        <taxon>Paramecium</taxon>
    </lineage>
</organism>
<proteinExistence type="predicted"/>
<name>A0A8S1LZE9_9CILI</name>
<dbReference type="SMART" id="SM00271">
    <property type="entry name" value="DnaJ"/>
    <property type="match status" value="1"/>
</dbReference>
<protein>
    <recommendedName>
        <fullName evidence="2">J domain-containing protein</fullName>
    </recommendedName>
</protein>
<evidence type="ECO:0000259" key="2">
    <source>
        <dbReference type="PROSITE" id="PS50076"/>
    </source>
</evidence>
<accession>A0A8S1LZE9</accession>
<dbReference type="Proteomes" id="UP000692954">
    <property type="component" value="Unassembled WGS sequence"/>
</dbReference>
<dbReference type="InterPro" id="IPR024586">
    <property type="entry name" value="DnaJ-like_C11_C"/>
</dbReference>
<dbReference type="InterPro" id="IPR001623">
    <property type="entry name" value="DnaJ_domain"/>
</dbReference>
<dbReference type="PANTHER" id="PTHR44914">
    <property type="entry name" value="CHAPERONE PROTEIN DNAJ 13"/>
    <property type="match status" value="1"/>
</dbReference>
<dbReference type="Pfam" id="PF11875">
    <property type="entry name" value="DnaJ-like_C11_C"/>
    <property type="match status" value="1"/>
</dbReference>
<dbReference type="EMBL" id="CAJJDN010000026">
    <property type="protein sequence ID" value="CAD8070196.1"/>
    <property type="molecule type" value="Genomic_DNA"/>
</dbReference>
<gene>
    <name evidence="3" type="ORF">PSON_ATCC_30995.1.T0260267</name>
</gene>